<dbReference type="Proteomes" id="UP000006671">
    <property type="component" value="Unassembled WGS sequence"/>
</dbReference>
<dbReference type="PANTHER" id="PTHR46017:SF1">
    <property type="entry name" value="ALPHA-MANNOSIDASE 2C1"/>
    <property type="match status" value="1"/>
</dbReference>
<reference evidence="6 7" key="1">
    <citation type="journal article" date="2010" name="Cell">
        <title>The genome of Naegleria gruberi illuminates early eukaryotic versatility.</title>
        <authorList>
            <person name="Fritz-Laylin L.K."/>
            <person name="Prochnik S.E."/>
            <person name="Ginger M.L."/>
            <person name="Dacks J.B."/>
            <person name="Carpenter M.L."/>
            <person name="Field M.C."/>
            <person name="Kuo A."/>
            <person name="Paredez A."/>
            <person name="Chapman J."/>
            <person name="Pham J."/>
            <person name="Shu S."/>
            <person name="Neupane R."/>
            <person name="Cipriano M."/>
            <person name="Mancuso J."/>
            <person name="Tu H."/>
            <person name="Salamov A."/>
            <person name="Lindquist E."/>
            <person name="Shapiro H."/>
            <person name="Lucas S."/>
            <person name="Grigoriev I.V."/>
            <person name="Cande W.Z."/>
            <person name="Fulton C."/>
            <person name="Rokhsar D.S."/>
            <person name="Dawson S.C."/>
        </authorList>
    </citation>
    <scope>NUCLEOTIDE SEQUENCE [LARGE SCALE GENOMIC DNA]</scope>
    <source>
        <strain evidence="6 7">NEG-M</strain>
    </source>
</reference>
<dbReference type="InterPro" id="IPR000602">
    <property type="entry name" value="Glyco_hydro_38_N"/>
</dbReference>
<dbReference type="InterPro" id="IPR028995">
    <property type="entry name" value="Glyco_hydro_57/38_cen_sf"/>
</dbReference>
<evidence type="ECO:0000313" key="6">
    <source>
        <dbReference type="EMBL" id="EFC44353.1"/>
    </source>
</evidence>
<dbReference type="InParanoid" id="D2VFE7"/>
<dbReference type="EMBL" id="GG738868">
    <property type="protein sequence ID" value="EFC44353.1"/>
    <property type="molecule type" value="Genomic_DNA"/>
</dbReference>
<dbReference type="InterPro" id="IPR011013">
    <property type="entry name" value="Gal_mutarotase_sf_dom"/>
</dbReference>
<gene>
    <name evidence="6" type="ORF">NAEGRDRAFT_195</name>
</gene>
<dbReference type="STRING" id="5762.D2VFE7"/>
<dbReference type="KEGG" id="ngr:NAEGRDRAFT_195"/>
<dbReference type="InterPro" id="IPR037094">
    <property type="entry name" value="Glyco_hydro_38_cen_sf"/>
</dbReference>
<dbReference type="Gene3D" id="2.70.98.30">
    <property type="entry name" value="Golgi alpha-mannosidase II, domain 4"/>
    <property type="match status" value="1"/>
</dbReference>
<dbReference type="SUPFAM" id="SSF88713">
    <property type="entry name" value="Glycoside hydrolase/deacetylase"/>
    <property type="match status" value="1"/>
</dbReference>
<comment type="similarity">
    <text evidence="1">Belongs to the glycosyl hydrolase 38 family.</text>
</comment>
<evidence type="ECO:0000259" key="5">
    <source>
        <dbReference type="SMART" id="SM00872"/>
    </source>
</evidence>
<dbReference type="Gene3D" id="3.20.110.10">
    <property type="entry name" value="Glycoside hydrolase 38, N terminal domain"/>
    <property type="match status" value="1"/>
</dbReference>
<dbReference type="InterPro" id="IPR027291">
    <property type="entry name" value="Glyco_hydro_38_N_sf"/>
</dbReference>
<evidence type="ECO:0000256" key="3">
    <source>
        <dbReference type="ARBA" id="ARBA00022801"/>
    </source>
</evidence>
<dbReference type="GO" id="GO:0006013">
    <property type="term" value="P:mannose metabolic process"/>
    <property type="evidence" value="ECO:0007669"/>
    <property type="project" value="InterPro"/>
</dbReference>
<feature type="non-terminal residue" evidence="6">
    <location>
        <position position="1"/>
    </location>
</feature>
<dbReference type="CDD" id="cd10789">
    <property type="entry name" value="GH38N_AMII_ER_cytosolic"/>
    <property type="match status" value="1"/>
</dbReference>
<dbReference type="Pfam" id="PF01074">
    <property type="entry name" value="Glyco_hydro_38N"/>
    <property type="match status" value="1"/>
</dbReference>
<keyword evidence="2" id="KW-0479">Metal-binding</keyword>
<dbReference type="InterPro" id="IPR011682">
    <property type="entry name" value="Glyco_hydro_38_C"/>
</dbReference>
<dbReference type="GeneID" id="8853338"/>
<accession>D2VFE7</accession>
<dbReference type="OrthoDB" id="10261055at2759"/>
<dbReference type="InterPro" id="IPR011330">
    <property type="entry name" value="Glyco_hydro/deAcase_b/a-brl"/>
</dbReference>
<proteinExistence type="inferred from homology"/>
<dbReference type="FunFam" id="3.20.110.10:FF:000002">
    <property type="entry name" value="alpha-mannosidase 2C1 isoform X1"/>
    <property type="match status" value="1"/>
</dbReference>
<dbReference type="SUPFAM" id="SSF74650">
    <property type="entry name" value="Galactose mutarotase-like"/>
    <property type="match status" value="1"/>
</dbReference>
<name>D2VFE7_NAEGR</name>
<dbReference type="AlphaFoldDB" id="D2VFE7"/>
<dbReference type="InterPro" id="IPR015341">
    <property type="entry name" value="Glyco_hydro_38_cen"/>
</dbReference>
<dbReference type="GO" id="GO:0030246">
    <property type="term" value="F:carbohydrate binding"/>
    <property type="evidence" value="ECO:0007669"/>
    <property type="project" value="InterPro"/>
</dbReference>
<dbReference type="RefSeq" id="XP_002677097.1">
    <property type="nucleotide sequence ID" value="XM_002677051.1"/>
</dbReference>
<dbReference type="Pfam" id="PF22907">
    <property type="entry name" value="Ams1-like_1st"/>
    <property type="match status" value="1"/>
</dbReference>
<evidence type="ECO:0000256" key="2">
    <source>
        <dbReference type="ARBA" id="ARBA00022723"/>
    </source>
</evidence>
<keyword evidence="4" id="KW-0326">Glycosidase</keyword>
<sequence>EKEKKESKVGDSFGPSWATFWFEINFQVPKEWIGKEVHFLWNSNSEALLFDKNGVVLQGLNGGEGWDRREEFYIDQKLIDQDGSLKFYIELACNEMFGNGFGGQINPPDPNRYFKLKKAEIALFDRLAFDLMYDFKIVMECAKELDSKRHRSREALITGNEMLKVFDPNDRDSWQEARDIAAKFLGKKNGDSTHNIISVGHCHIDVAWLWPYAETRRKAGRSWANQLKFMEQNPNFQFMQSQAQLYDWVKEDYPELFERIKARAKEGKFIHVGGSWVETDGVLPSGESFCRQFLYGQRFFKEEFGSYCTEFSLPDSFGYSAAFPQILRLSKIDSFITQKLSWNLFNKFPNSTFVWEGLDGSNVFTHFPPADTYNASLQVKELLFTEENFKDKEISSYSLCLYGHGDGGGGPVIDHLERIKRIHDVQGLPRVIEQTPKYFFDKVKEENREYPLKTWRGELYLELHRGTFTSQAAVKKGNRKCELMLREAELYATLAKNLAGFNYPQKEFEKLWKNVLLNTFHDVLPGSSIGLAYADAREIHQQVLKRASEIRSDALLALTNKNTKTNGTQLEKAITVWNSLPWERREIVEIDCPPEVLAIVASASSTESMVTLNKKGHSYVLRNQFVEVIINEHTATVDIIDLKSNRKLVQNGNRFVLFNDKCLFWDSWDVEINHSEKELPIKGYCEGSLTIKVVESGPLRCVLEVFLPISETSSLSQTITLNCLSSRLDIANKVDWHEKHKCLKVKVPTHIFSDHVTFDHQFGFIRRSNLKNTSWDVARFEVTVQKYMVISEYGSGVALMQDCKYGCSATQDGTLYLTLLRAPKSPDANCDMGHHEFTYAIQSYNASTFQDARIMQSAYELNQPVNVLTYDRPVQLNENEIVAVETEESII</sequence>
<keyword evidence="3" id="KW-0378">Hydrolase</keyword>
<feature type="non-terminal residue" evidence="6">
    <location>
        <position position="891"/>
    </location>
</feature>
<dbReference type="GO" id="GO:0046872">
    <property type="term" value="F:metal ion binding"/>
    <property type="evidence" value="ECO:0007669"/>
    <property type="project" value="UniProtKB-KW"/>
</dbReference>
<evidence type="ECO:0000256" key="4">
    <source>
        <dbReference type="ARBA" id="ARBA00023295"/>
    </source>
</evidence>
<dbReference type="InterPro" id="IPR054723">
    <property type="entry name" value="Ams1-like_N"/>
</dbReference>
<dbReference type="FunCoup" id="D2VFE7">
    <property type="interactions" value="55"/>
</dbReference>
<dbReference type="Gene3D" id="1.20.1270.50">
    <property type="entry name" value="Glycoside hydrolase family 38, central domain"/>
    <property type="match status" value="1"/>
</dbReference>
<dbReference type="Pfam" id="PF07748">
    <property type="entry name" value="Glyco_hydro_38C"/>
    <property type="match status" value="1"/>
</dbReference>
<evidence type="ECO:0000256" key="1">
    <source>
        <dbReference type="ARBA" id="ARBA00009792"/>
    </source>
</evidence>
<dbReference type="eggNOG" id="KOG4342">
    <property type="taxonomic scope" value="Eukaryota"/>
</dbReference>
<dbReference type="VEuPathDB" id="AmoebaDB:NAEGRDRAFT_195"/>
<dbReference type="GO" id="GO:0009313">
    <property type="term" value="P:oligosaccharide catabolic process"/>
    <property type="evidence" value="ECO:0007669"/>
    <property type="project" value="TreeGrafter"/>
</dbReference>
<dbReference type="PANTHER" id="PTHR46017">
    <property type="entry name" value="ALPHA-MANNOSIDASE 2C1"/>
    <property type="match status" value="1"/>
</dbReference>
<dbReference type="OMA" id="GQYWDAW"/>
<dbReference type="FunFam" id="1.20.1270.50:FF:000004">
    <property type="entry name" value="alpha-mannosidase 2C1 isoform X1"/>
    <property type="match status" value="1"/>
</dbReference>
<organism evidence="7">
    <name type="scientific">Naegleria gruberi</name>
    <name type="common">Amoeba</name>
    <dbReference type="NCBI Taxonomy" id="5762"/>
    <lineage>
        <taxon>Eukaryota</taxon>
        <taxon>Discoba</taxon>
        <taxon>Heterolobosea</taxon>
        <taxon>Tetramitia</taxon>
        <taxon>Eutetramitia</taxon>
        <taxon>Vahlkampfiidae</taxon>
        <taxon>Naegleria</taxon>
    </lineage>
</organism>
<evidence type="ECO:0000313" key="7">
    <source>
        <dbReference type="Proteomes" id="UP000006671"/>
    </source>
</evidence>
<dbReference type="SMART" id="SM00872">
    <property type="entry name" value="Alpha-mann_mid"/>
    <property type="match status" value="1"/>
</dbReference>
<dbReference type="GO" id="GO:0004559">
    <property type="term" value="F:alpha-mannosidase activity"/>
    <property type="evidence" value="ECO:0007669"/>
    <property type="project" value="InterPro"/>
</dbReference>
<feature type="domain" description="Glycoside hydrolase family 38 central" evidence="5">
    <location>
        <begin position="462"/>
        <end position="540"/>
    </location>
</feature>
<dbReference type="SUPFAM" id="SSF88688">
    <property type="entry name" value="Families 57/38 glycoside transferase middle domain"/>
    <property type="match status" value="1"/>
</dbReference>
<dbReference type="Pfam" id="PF09261">
    <property type="entry name" value="Alpha-mann_mid"/>
    <property type="match status" value="1"/>
</dbReference>
<protein>
    <submittedName>
        <fullName evidence="6">Predicted protein</fullName>
    </submittedName>
</protein>
<keyword evidence="7" id="KW-1185">Reference proteome</keyword>